<accession>A0A1A5ZYW2</accession>
<organism evidence="4">
    <name type="scientific">Kwoniella dejecticola CBS 10117</name>
    <dbReference type="NCBI Taxonomy" id="1296121"/>
    <lineage>
        <taxon>Eukaryota</taxon>
        <taxon>Fungi</taxon>
        <taxon>Dikarya</taxon>
        <taxon>Basidiomycota</taxon>
        <taxon>Agaricomycotina</taxon>
        <taxon>Tremellomycetes</taxon>
        <taxon>Tremellales</taxon>
        <taxon>Cryptococcaceae</taxon>
        <taxon>Kwoniella</taxon>
    </lineage>
</organism>
<dbReference type="AlphaFoldDB" id="A0A1A5ZYW2"/>
<dbReference type="GO" id="GO:0042162">
    <property type="term" value="F:telomeric DNA binding"/>
    <property type="evidence" value="ECO:0007669"/>
    <property type="project" value="TreeGrafter"/>
</dbReference>
<reference evidence="5" key="2">
    <citation type="submission" date="2013-07" db="EMBL/GenBank/DDBJ databases">
        <authorList>
            <consortium name="The Broad Institute Genome Sequencing Platform"/>
            <person name="Cuomo C."/>
            <person name="Litvintseva A."/>
            <person name="Chen Y."/>
            <person name="Heitman J."/>
            <person name="Sun S."/>
            <person name="Springer D."/>
            <person name="Dromer F."/>
            <person name="Young S.K."/>
            <person name="Zeng Q."/>
            <person name="Gargeya S."/>
            <person name="Fitzgerald M."/>
            <person name="Abouelleil A."/>
            <person name="Alvarado L."/>
            <person name="Berlin A.M."/>
            <person name="Chapman S.B."/>
            <person name="Dewar J."/>
            <person name="Goldberg J."/>
            <person name="Griggs A."/>
            <person name="Gujja S."/>
            <person name="Hansen M."/>
            <person name="Howarth C."/>
            <person name="Imamovic A."/>
            <person name="Larimer J."/>
            <person name="McCowan C."/>
            <person name="Murphy C."/>
            <person name="Pearson M."/>
            <person name="Priest M."/>
            <person name="Roberts A."/>
            <person name="Saif S."/>
            <person name="Shea T."/>
            <person name="Sykes S."/>
            <person name="Wortman J."/>
            <person name="Nusbaum C."/>
            <person name="Birren B."/>
        </authorList>
    </citation>
    <scope>NUCLEOTIDE SEQUENCE</scope>
    <source>
        <strain evidence="5">CBS 10117</strain>
    </source>
</reference>
<dbReference type="GO" id="GO:0051879">
    <property type="term" value="F:Hsp90 protein binding"/>
    <property type="evidence" value="ECO:0007669"/>
    <property type="project" value="TreeGrafter"/>
</dbReference>
<dbReference type="InterPro" id="IPR019337">
    <property type="entry name" value="Telomere_length_regulation_dom"/>
</dbReference>
<feature type="compositionally biased region" description="Basic residues" evidence="2">
    <location>
        <begin position="622"/>
        <end position="635"/>
    </location>
</feature>
<dbReference type="InterPro" id="IPR038528">
    <property type="entry name" value="TEL2_C_sf"/>
</dbReference>
<reference evidence="4" key="1">
    <citation type="submission" date="2013-07" db="EMBL/GenBank/DDBJ databases">
        <title>The Genome Sequence of Cryptococcus dejecticola CBS10117.</title>
        <authorList>
            <consortium name="The Broad Institute Genome Sequencing Platform"/>
            <person name="Cuomo C."/>
            <person name="Litvintseva A."/>
            <person name="Chen Y."/>
            <person name="Heitman J."/>
            <person name="Sun S."/>
            <person name="Springer D."/>
            <person name="Dromer F."/>
            <person name="Young S.K."/>
            <person name="Zeng Q."/>
            <person name="Gargeya S."/>
            <person name="Fitzgerald M."/>
            <person name="Abouelleil A."/>
            <person name="Alvarado L."/>
            <person name="Berlin A.M."/>
            <person name="Chapman S.B."/>
            <person name="Dewar J."/>
            <person name="Goldberg J."/>
            <person name="Griggs A."/>
            <person name="Gujja S."/>
            <person name="Hansen M."/>
            <person name="Howarth C."/>
            <person name="Imamovic A."/>
            <person name="Larimer J."/>
            <person name="McCowan C."/>
            <person name="Murphy C."/>
            <person name="Pearson M."/>
            <person name="Priest M."/>
            <person name="Roberts A."/>
            <person name="Saif S."/>
            <person name="Shea T."/>
            <person name="Sykes S."/>
            <person name="Wortman J."/>
            <person name="Nusbaum C."/>
            <person name="Birren B."/>
        </authorList>
    </citation>
    <scope>NUCLEOTIDE SEQUENCE [LARGE SCALE GENOMIC DNA]</scope>
    <source>
        <strain evidence="4">CBS 10117</strain>
    </source>
</reference>
<feature type="domain" description="Telomere length regulation protein conserved" evidence="3">
    <location>
        <begin position="692"/>
        <end position="803"/>
    </location>
</feature>
<dbReference type="Gene3D" id="1.25.40.720">
    <property type="entry name" value="Telomere length regulation protein 2, C-terminal domain"/>
    <property type="match status" value="1"/>
</dbReference>
<evidence type="ECO:0000256" key="1">
    <source>
        <dbReference type="ARBA" id="ARBA00006133"/>
    </source>
</evidence>
<evidence type="ECO:0000259" key="3">
    <source>
        <dbReference type="Pfam" id="PF10193"/>
    </source>
</evidence>
<evidence type="ECO:0000313" key="6">
    <source>
        <dbReference type="Proteomes" id="UP000078595"/>
    </source>
</evidence>
<evidence type="ECO:0000313" key="4">
    <source>
        <dbReference type="EMBL" id="OBR82998.1"/>
    </source>
</evidence>
<evidence type="ECO:0000256" key="2">
    <source>
        <dbReference type="SAM" id="MobiDB-lite"/>
    </source>
</evidence>
<dbReference type="PANTHER" id="PTHR15830">
    <property type="entry name" value="TELOMERE LENGTH REGULATION PROTEIN TEL2 FAMILY MEMBER"/>
    <property type="match status" value="1"/>
</dbReference>
<dbReference type="OrthoDB" id="10254187at2759"/>
<sequence length="1144" mass="125373">MTPATSNDAPTALKSLRDTLRNPTSLSSEDLAFHLSSALESLHLHPTSVVPSLISSNDLKGISRYLPAIQGILLNEIVPTFLDVLDDRARLHLKTLFVPPLTSDGLSIRRQIALVLYNTLPGYLSLPKTGQAGLVKPSREFLLDIMAELVHTYSIDDLYFAIYGQQQLKNAIGKGKGKEIEGRNTLAWEEAVRSCVGIPAKVGNAIGRWNSESPSSFDVPTTLEPKPYFDRIIKKLEGLMYELSQNSPSDTEPIRLVIEKLCSIGLLTPPATTRDTRSPSLFPALLPPLLKHLHPAPTSPLRPYPADYLPSIFLALPSSLLASFVESLLDHLTLHLIDPANPLLPNIPDKRIKRSVEVLTRIIGMPKQDEEAWNAVIRSVLSGKAELSLDDSQAQARNRLIAGWIASGGDTNVKAFIENIIEAWTDPKYVKFALYGKQFNLTHILVLSLGLLPAYLPWLVALSHRSKLIMSFQAYLSHPDASIRRLGMLVAEMLSELTIPDSNSSEPQVGMDEEIEDLRKGLEDINGDPNQKAKRNGNGGVKRLKFTGIWEGDGEGREECRWLRSTLGTNDARITLDNEDIDEDWLLGWKEQKSVEADSKQSLLDSRMSTTTRGRFSEPKDSKHRSSKPIPKPKPKIVMLDPDQLDDPMEGYDSPSPASSRSPSPTPSYLDEVAADPSLALDATQKKKVHRPVYIPQLVALLKERDKPESIEMGLKWGESLIRAKREFGTELAENAVAATLMTLGLNDPFNLEGFEEKRQGIMNALVACSPKEVAPFLCEQYFNNQYSLQQKSVILTALAMGARELAGLSIPEPTTKRIDFPSKTLPPSLHKKYLTLADIPDSRRQAIENSSATGQLENTISDVRNGLLSKGAKKGDDVPEVARERRLKVGRTNQKTLVAELGSLKESQMLSSSPSSSSASRTKPVMEFKDIAAEVFILPLINRFWQYYNDFNLRQSRSVTLVGSNTSTGYRGTGGGMIMSPIGLEKLLITLSILLNASRHSSVFLGVLAPETLELALTLGLRFMASSGNSQRETEVDSGIGSESGESLVISASLELSLVVLNTAFELDKGRSLFMDKPELILGVGEWATTIFQNESSGDGVSSGQGGLQSEGRIKALAAATVLKVGEIGEKWGGLGLGTGMRF</sequence>
<dbReference type="GeneID" id="28970255"/>
<dbReference type="VEuPathDB" id="FungiDB:I303_06556"/>
<feature type="compositionally biased region" description="Low complexity" evidence="2">
    <location>
        <begin position="654"/>
        <end position="663"/>
    </location>
</feature>
<dbReference type="InterPro" id="IPR051970">
    <property type="entry name" value="TEL2_Regulation"/>
</dbReference>
<feature type="compositionally biased region" description="Polar residues" evidence="2">
    <location>
        <begin position="600"/>
        <end position="614"/>
    </location>
</feature>
<dbReference type="PANTHER" id="PTHR15830:SF10">
    <property type="entry name" value="TELOMERE LENGTH REGULATION PROTEIN TEL2 HOMOLOG"/>
    <property type="match status" value="1"/>
</dbReference>
<dbReference type="GO" id="GO:0005829">
    <property type="term" value="C:cytosol"/>
    <property type="evidence" value="ECO:0007669"/>
    <property type="project" value="TreeGrafter"/>
</dbReference>
<dbReference type="KEGG" id="kdj:28970255"/>
<dbReference type="Pfam" id="PF10193">
    <property type="entry name" value="Telomere_reg-2"/>
    <property type="match status" value="1"/>
</dbReference>
<evidence type="ECO:0000313" key="5">
    <source>
        <dbReference type="EMBL" id="WWC64545.1"/>
    </source>
</evidence>
<dbReference type="GO" id="GO:0051083">
    <property type="term" value="P:'de novo' cotranslational protein folding"/>
    <property type="evidence" value="ECO:0007669"/>
    <property type="project" value="TreeGrafter"/>
</dbReference>
<feature type="region of interest" description="Disordered" evidence="2">
    <location>
        <begin position="596"/>
        <end position="671"/>
    </location>
</feature>
<protein>
    <recommendedName>
        <fullName evidence="3">Telomere length regulation protein conserved domain-containing protein</fullName>
    </recommendedName>
</protein>
<dbReference type="EMBL" id="KI894034">
    <property type="protein sequence ID" value="OBR82998.1"/>
    <property type="molecule type" value="Genomic_DNA"/>
</dbReference>
<dbReference type="EMBL" id="CP144538">
    <property type="protein sequence ID" value="WWC64545.1"/>
    <property type="molecule type" value="Genomic_DNA"/>
</dbReference>
<keyword evidence="6" id="KW-1185">Reference proteome</keyword>
<proteinExistence type="inferred from homology"/>
<reference evidence="5" key="3">
    <citation type="submission" date="2024-02" db="EMBL/GenBank/DDBJ databases">
        <title>Comparative genomics of Cryptococcus and Kwoniella reveals pathogenesis evolution and contrasting modes of karyotype evolution via chromosome fusion or intercentromeric recombination.</title>
        <authorList>
            <person name="Coelho M.A."/>
            <person name="David-Palma M."/>
            <person name="Shea T."/>
            <person name="Bowers K."/>
            <person name="McGinley-Smith S."/>
            <person name="Mohammad A.W."/>
            <person name="Gnirke A."/>
            <person name="Yurkov A.M."/>
            <person name="Nowrousian M."/>
            <person name="Sun S."/>
            <person name="Cuomo C.A."/>
            <person name="Heitman J."/>
        </authorList>
    </citation>
    <scope>NUCLEOTIDE SEQUENCE</scope>
    <source>
        <strain evidence="5">CBS 10117</strain>
    </source>
</reference>
<dbReference type="STRING" id="1296121.A0A1A5ZYW2"/>
<comment type="similarity">
    <text evidence="1">Belongs to the TEL2 family.</text>
</comment>
<dbReference type="RefSeq" id="XP_018260840.1">
    <property type="nucleotide sequence ID" value="XM_018409837.1"/>
</dbReference>
<dbReference type="Proteomes" id="UP000078595">
    <property type="component" value="Chromosome 9"/>
</dbReference>
<gene>
    <name evidence="4" type="ORF">I303_06556</name>
    <name evidence="5" type="ORF">I303_107155</name>
</gene>
<name>A0A1A5ZYW2_9TREE</name>